<name>A0A7H8RC06_TALRU</name>
<evidence type="ECO:0000313" key="3">
    <source>
        <dbReference type="Proteomes" id="UP000509510"/>
    </source>
</evidence>
<gene>
    <name evidence="2" type="ORF">TRUGW13939_10450</name>
</gene>
<keyword evidence="3" id="KW-1185">Reference proteome</keyword>
<reference evidence="3" key="1">
    <citation type="submission" date="2020-06" db="EMBL/GenBank/DDBJ databases">
        <title>A chromosome-scale genome assembly of Talaromyces rugulosus W13939.</title>
        <authorList>
            <person name="Wang B."/>
            <person name="Guo L."/>
            <person name="Ye K."/>
            <person name="Wang L."/>
        </authorList>
    </citation>
    <scope>NUCLEOTIDE SEQUENCE [LARGE SCALE GENOMIC DNA]</scope>
    <source>
        <strain evidence="3">W13939</strain>
    </source>
</reference>
<dbReference type="EMBL" id="CP055903">
    <property type="protein sequence ID" value="QKX63281.1"/>
    <property type="molecule type" value="Genomic_DNA"/>
</dbReference>
<dbReference type="Proteomes" id="UP000509510">
    <property type="component" value="Chromosome VI"/>
</dbReference>
<proteinExistence type="predicted"/>
<protein>
    <submittedName>
        <fullName evidence="2">Uncharacterized protein</fullName>
    </submittedName>
</protein>
<organism evidence="2 3">
    <name type="scientific">Talaromyces rugulosus</name>
    <name type="common">Penicillium rugulosum</name>
    <dbReference type="NCBI Taxonomy" id="121627"/>
    <lineage>
        <taxon>Eukaryota</taxon>
        <taxon>Fungi</taxon>
        <taxon>Dikarya</taxon>
        <taxon>Ascomycota</taxon>
        <taxon>Pezizomycotina</taxon>
        <taxon>Eurotiomycetes</taxon>
        <taxon>Eurotiomycetidae</taxon>
        <taxon>Eurotiales</taxon>
        <taxon>Trichocomaceae</taxon>
        <taxon>Talaromyces</taxon>
        <taxon>Talaromyces sect. Islandici</taxon>
    </lineage>
</organism>
<feature type="region of interest" description="Disordered" evidence="1">
    <location>
        <begin position="1"/>
        <end position="90"/>
    </location>
</feature>
<evidence type="ECO:0000313" key="2">
    <source>
        <dbReference type="EMBL" id="QKX63281.1"/>
    </source>
</evidence>
<dbReference type="OrthoDB" id="4349922at2759"/>
<dbReference type="KEGG" id="trg:TRUGW13939_10450"/>
<dbReference type="RefSeq" id="XP_035349455.1">
    <property type="nucleotide sequence ID" value="XM_035493562.1"/>
</dbReference>
<accession>A0A7H8RC06</accession>
<dbReference type="GeneID" id="55997930"/>
<feature type="compositionally biased region" description="Basic and acidic residues" evidence="1">
    <location>
        <begin position="15"/>
        <end position="29"/>
    </location>
</feature>
<sequence length="250" mass="28210">MLQSHDSPDLGLSRSPKEEHSTRNKDHKPNPKAIVMRRTAPIRLRNASSISSTFPYRPSGASTSKRKRARTAASTTLSKRKSDTAAPPNAQCGVRIGDIVGLAQPDGITQQFAKVSELCPFHNEQFAVVCVWLYTRDEIAQDLIRHDHSLTSTSSNETSWQHLNERWSLKQERYDGDEYMLSTKRTIALWDATTIKRAPDAVATNICQNLIYNIDPSGRKICDVNDPVWRWMKKILTLRPAGHTMSVLRS</sequence>
<evidence type="ECO:0000256" key="1">
    <source>
        <dbReference type="SAM" id="MobiDB-lite"/>
    </source>
</evidence>
<dbReference type="AlphaFoldDB" id="A0A7H8RC06"/>